<accession>A0A4P8EJ02</accession>
<proteinExistence type="inferred from homology"/>
<evidence type="ECO:0000256" key="2">
    <source>
        <dbReference type="ARBA" id="ARBA00009853"/>
    </source>
</evidence>
<feature type="transmembrane region" description="Helical" evidence="6">
    <location>
        <begin position="7"/>
        <end position="28"/>
    </location>
</feature>
<dbReference type="Pfam" id="PF00892">
    <property type="entry name" value="EamA"/>
    <property type="match status" value="2"/>
</dbReference>
<keyword evidence="3 6" id="KW-0812">Transmembrane</keyword>
<reference evidence="8 9" key="1">
    <citation type="submission" date="2019-05" db="EMBL/GenBank/DDBJ databases">
        <title>Pseudorhodobacter turbinis sp. nov., isolated from the gut of the Korean turban shell.</title>
        <authorList>
            <person name="Jeong Y.-S."/>
            <person name="Kang W.-R."/>
            <person name="Bae J.-W."/>
        </authorList>
    </citation>
    <scope>NUCLEOTIDE SEQUENCE [LARGE SCALE GENOMIC DNA]</scope>
    <source>
        <strain evidence="8 9">S12M18</strain>
        <plasmid evidence="8 9">unnamed1</plasmid>
    </source>
</reference>
<gene>
    <name evidence="8" type="ORF">EOK75_15320</name>
</gene>
<evidence type="ECO:0000313" key="9">
    <source>
        <dbReference type="Proteomes" id="UP000298631"/>
    </source>
</evidence>
<dbReference type="InterPro" id="IPR037185">
    <property type="entry name" value="EmrE-like"/>
</dbReference>
<organism evidence="8 9">
    <name type="scientific">Pseudorhodobacter turbinis</name>
    <dbReference type="NCBI Taxonomy" id="2500533"/>
    <lineage>
        <taxon>Bacteria</taxon>
        <taxon>Pseudomonadati</taxon>
        <taxon>Pseudomonadota</taxon>
        <taxon>Alphaproteobacteria</taxon>
        <taxon>Rhodobacterales</taxon>
        <taxon>Paracoccaceae</taxon>
        <taxon>Pseudorhodobacter</taxon>
    </lineage>
</organism>
<dbReference type="InterPro" id="IPR000620">
    <property type="entry name" value="EamA_dom"/>
</dbReference>
<name>A0A4P8EJ02_9RHOB</name>
<comment type="subcellular location">
    <subcellularLocation>
        <location evidence="1">Membrane</location>
        <topology evidence="1">Multi-pass membrane protein</topology>
    </subcellularLocation>
</comment>
<feature type="transmembrane region" description="Helical" evidence="6">
    <location>
        <begin position="181"/>
        <end position="199"/>
    </location>
</feature>
<evidence type="ECO:0000256" key="4">
    <source>
        <dbReference type="ARBA" id="ARBA00022989"/>
    </source>
</evidence>
<feature type="transmembrane region" description="Helical" evidence="6">
    <location>
        <begin position="211"/>
        <end position="232"/>
    </location>
</feature>
<feature type="transmembrane region" description="Helical" evidence="6">
    <location>
        <begin position="265"/>
        <end position="282"/>
    </location>
</feature>
<evidence type="ECO:0000256" key="5">
    <source>
        <dbReference type="ARBA" id="ARBA00023136"/>
    </source>
</evidence>
<feature type="transmembrane region" description="Helical" evidence="6">
    <location>
        <begin position="147"/>
        <end position="169"/>
    </location>
</feature>
<dbReference type="PANTHER" id="PTHR22911">
    <property type="entry name" value="ACYL-MALONYL CONDENSING ENZYME-RELATED"/>
    <property type="match status" value="1"/>
</dbReference>
<feature type="domain" description="EamA" evidence="7">
    <location>
        <begin position="150"/>
        <end position="281"/>
    </location>
</feature>
<dbReference type="RefSeq" id="WP_137194946.1">
    <property type="nucleotide sequence ID" value="NZ_CP039965.1"/>
</dbReference>
<dbReference type="GO" id="GO:0016020">
    <property type="term" value="C:membrane"/>
    <property type="evidence" value="ECO:0007669"/>
    <property type="project" value="UniProtKB-SubCell"/>
</dbReference>
<feature type="transmembrane region" description="Helical" evidence="6">
    <location>
        <begin position="239"/>
        <end position="259"/>
    </location>
</feature>
<keyword evidence="8" id="KW-0614">Plasmid</keyword>
<dbReference type="SUPFAM" id="SSF103481">
    <property type="entry name" value="Multidrug resistance efflux transporter EmrE"/>
    <property type="match status" value="2"/>
</dbReference>
<dbReference type="EMBL" id="CP039965">
    <property type="protein sequence ID" value="QCO57141.1"/>
    <property type="molecule type" value="Genomic_DNA"/>
</dbReference>
<sequence>MTEQNRPLAAAVWMIGSIAAFLAMAVAGREVSATHDTFEIMAWRSLVGFIIVTVAALATRRIHEVRTDRLPRHLLRNTMHFTGQNLWFWALAMIPLGQVFALEFTAPIWLILLAPIFLGEKLTRMKLLAAALGLTGTMIVARPDFSAFNPGIAAAGAAAICFAATNIATKALTRHETITSIMFWLTGMQLVMGVVMACYDGEVTLPTVQTLPILVLIGLCGLIAHFCLTTALSLAPASVIIPVDFVRLPVAFSIGWLLYGETLELPVILGAAFILTGITINLKSSRASAKRVSLQQPPETNP</sequence>
<geneLocation type="plasmid" evidence="8 9">
    <name>unnamed1</name>
</geneLocation>
<dbReference type="OrthoDB" id="9810329at2"/>
<keyword evidence="5 6" id="KW-0472">Membrane</keyword>
<dbReference type="AlphaFoldDB" id="A0A4P8EJ02"/>
<evidence type="ECO:0000259" key="7">
    <source>
        <dbReference type="Pfam" id="PF00892"/>
    </source>
</evidence>
<evidence type="ECO:0000256" key="6">
    <source>
        <dbReference type="SAM" id="Phobius"/>
    </source>
</evidence>
<dbReference type="KEGG" id="pseb:EOK75_15320"/>
<evidence type="ECO:0000256" key="1">
    <source>
        <dbReference type="ARBA" id="ARBA00004141"/>
    </source>
</evidence>
<dbReference type="PANTHER" id="PTHR22911:SF6">
    <property type="entry name" value="SOLUTE CARRIER FAMILY 35 MEMBER G1"/>
    <property type="match status" value="1"/>
</dbReference>
<keyword evidence="4 6" id="KW-1133">Transmembrane helix</keyword>
<evidence type="ECO:0000313" key="8">
    <source>
        <dbReference type="EMBL" id="QCO57141.1"/>
    </source>
</evidence>
<dbReference type="Proteomes" id="UP000298631">
    <property type="component" value="Plasmid unnamed1"/>
</dbReference>
<protein>
    <submittedName>
        <fullName evidence="8">DMT family transporter</fullName>
    </submittedName>
</protein>
<feature type="transmembrane region" description="Helical" evidence="6">
    <location>
        <begin position="100"/>
        <end position="118"/>
    </location>
</feature>
<evidence type="ECO:0000256" key="3">
    <source>
        <dbReference type="ARBA" id="ARBA00022692"/>
    </source>
</evidence>
<feature type="domain" description="EamA" evidence="7">
    <location>
        <begin position="10"/>
        <end position="141"/>
    </location>
</feature>
<keyword evidence="9" id="KW-1185">Reference proteome</keyword>
<feature type="transmembrane region" description="Helical" evidence="6">
    <location>
        <begin position="40"/>
        <end position="62"/>
    </location>
</feature>
<comment type="similarity">
    <text evidence="2">Belongs to the drug/metabolite transporter (DMT) superfamily. 10 TMS drug/metabolite exporter (DME) (TC 2.A.7.3) family.</text>
</comment>